<dbReference type="SMART" id="SM00382">
    <property type="entry name" value="AAA"/>
    <property type="match status" value="1"/>
</dbReference>
<dbReference type="Gene3D" id="1.20.1560.10">
    <property type="entry name" value="ABC transporter type 1, transmembrane domain"/>
    <property type="match status" value="1"/>
</dbReference>
<dbReference type="GO" id="GO:0005886">
    <property type="term" value="C:plasma membrane"/>
    <property type="evidence" value="ECO:0007669"/>
    <property type="project" value="UniProtKB-SubCell"/>
</dbReference>
<feature type="transmembrane region" description="Helical" evidence="9">
    <location>
        <begin position="52"/>
        <end position="76"/>
    </location>
</feature>
<accession>A0ABD8ARS6</accession>
<keyword evidence="4 9" id="KW-0812">Transmembrane</keyword>
<evidence type="ECO:0000256" key="4">
    <source>
        <dbReference type="ARBA" id="ARBA00022692"/>
    </source>
</evidence>
<feature type="transmembrane region" description="Helical" evidence="9">
    <location>
        <begin position="130"/>
        <end position="149"/>
    </location>
</feature>
<dbReference type="PANTHER" id="PTHR43394">
    <property type="entry name" value="ATP-DEPENDENT PERMEASE MDL1, MITOCHONDRIAL"/>
    <property type="match status" value="1"/>
</dbReference>
<dbReference type="FunFam" id="3.40.50.300:FF:000854">
    <property type="entry name" value="Multidrug ABC transporter ATP-binding protein"/>
    <property type="match status" value="1"/>
</dbReference>
<dbReference type="RefSeq" id="WP_036667885.1">
    <property type="nucleotide sequence ID" value="NZ_CP145892.1"/>
</dbReference>
<dbReference type="InterPro" id="IPR039421">
    <property type="entry name" value="Type_1_exporter"/>
</dbReference>
<evidence type="ECO:0000259" key="10">
    <source>
        <dbReference type="PROSITE" id="PS50893"/>
    </source>
</evidence>
<evidence type="ECO:0000256" key="3">
    <source>
        <dbReference type="ARBA" id="ARBA00022475"/>
    </source>
</evidence>
<dbReference type="AlphaFoldDB" id="A0ABD8ARS6"/>
<dbReference type="InterPro" id="IPR017871">
    <property type="entry name" value="ABC_transporter-like_CS"/>
</dbReference>
<feature type="transmembrane region" description="Helical" evidence="9">
    <location>
        <begin position="234"/>
        <end position="257"/>
    </location>
</feature>
<keyword evidence="6 12" id="KW-0067">ATP-binding</keyword>
<evidence type="ECO:0000313" key="13">
    <source>
        <dbReference type="Proteomes" id="UP001364764"/>
    </source>
</evidence>
<dbReference type="InterPro" id="IPR027417">
    <property type="entry name" value="P-loop_NTPase"/>
</dbReference>
<keyword evidence="8 9" id="KW-0472">Membrane</keyword>
<feature type="domain" description="ABC transmembrane type-1" evidence="11">
    <location>
        <begin position="16"/>
        <end position="298"/>
    </location>
</feature>
<evidence type="ECO:0000256" key="7">
    <source>
        <dbReference type="ARBA" id="ARBA00022989"/>
    </source>
</evidence>
<dbReference type="InterPro" id="IPR011527">
    <property type="entry name" value="ABC1_TM_dom"/>
</dbReference>
<evidence type="ECO:0000313" key="12">
    <source>
        <dbReference type="EMBL" id="WWP20300.1"/>
    </source>
</evidence>
<keyword evidence="3" id="KW-1003">Cell membrane</keyword>
<evidence type="ECO:0000259" key="11">
    <source>
        <dbReference type="PROSITE" id="PS50929"/>
    </source>
</evidence>
<reference evidence="12 13" key="1">
    <citation type="submission" date="2024-02" db="EMBL/GenBank/DDBJ databases">
        <title>Complete sequences of two Paenibacillus sp. strains and one Lysinibacillus strain isolated from the environment on STAA medium highlight biotechnological potential.</title>
        <authorList>
            <person name="Attere S.A."/>
            <person name="Piche L.C."/>
            <person name="Intertaglia L."/>
            <person name="Lami R."/>
            <person name="Charette S.J."/>
            <person name="Vincent A.T."/>
        </authorList>
    </citation>
    <scope>NUCLEOTIDE SEQUENCE [LARGE SCALE GENOMIC DNA]</scope>
    <source>
        <strain evidence="12 13">Y5S-7</strain>
    </source>
</reference>
<dbReference type="PROSITE" id="PS50893">
    <property type="entry name" value="ABC_TRANSPORTER_2"/>
    <property type="match status" value="1"/>
</dbReference>
<dbReference type="InterPro" id="IPR036640">
    <property type="entry name" value="ABC1_TM_sf"/>
</dbReference>
<dbReference type="CDD" id="cd18548">
    <property type="entry name" value="ABC_6TM_Tm287_like"/>
    <property type="match status" value="1"/>
</dbReference>
<name>A0ABD8ARS6_PAEAM</name>
<keyword evidence="5" id="KW-0547">Nucleotide-binding</keyword>
<feature type="transmembrane region" description="Helical" evidence="9">
    <location>
        <begin position="155"/>
        <end position="178"/>
    </location>
</feature>
<dbReference type="Pfam" id="PF00664">
    <property type="entry name" value="ABC_membrane"/>
    <property type="match status" value="1"/>
</dbReference>
<organism evidence="12 13">
    <name type="scientific">Paenibacillus amylolyticus</name>
    <dbReference type="NCBI Taxonomy" id="1451"/>
    <lineage>
        <taxon>Bacteria</taxon>
        <taxon>Bacillati</taxon>
        <taxon>Bacillota</taxon>
        <taxon>Bacilli</taxon>
        <taxon>Bacillales</taxon>
        <taxon>Paenibacillaceae</taxon>
        <taxon>Paenibacillus</taxon>
    </lineage>
</organism>
<evidence type="ECO:0000256" key="1">
    <source>
        <dbReference type="ARBA" id="ARBA00004651"/>
    </source>
</evidence>
<evidence type="ECO:0000256" key="6">
    <source>
        <dbReference type="ARBA" id="ARBA00022840"/>
    </source>
</evidence>
<feature type="domain" description="ABC transporter" evidence="10">
    <location>
        <begin position="332"/>
        <end position="567"/>
    </location>
</feature>
<dbReference type="EMBL" id="CP145892">
    <property type="protein sequence ID" value="WWP20300.1"/>
    <property type="molecule type" value="Genomic_DNA"/>
</dbReference>
<evidence type="ECO:0000256" key="8">
    <source>
        <dbReference type="ARBA" id="ARBA00023136"/>
    </source>
</evidence>
<protein>
    <submittedName>
        <fullName evidence="12">ABC transporter ATP-binding protein</fullName>
    </submittedName>
</protein>
<proteinExistence type="predicted"/>
<dbReference type="PROSITE" id="PS00211">
    <property type="entry name" value="ABC_TRANSPORTER_1"/>
    <property type="match status" value="1"/>
</dbReference>
<dbReference type="SUPFAM" id="SSF52540">
    <property type="entry name" value="P-loop containing nucleoside triphosphate hydrolases"/>
    <property type="match status" value="1"/>
</dbReference>
<dbReference type="InterPro" id="IPR003439">
    <property type="entry name" value="ABC_transporter-like_ATP-bd"/>
</dbReference>
<evidence type="ECO:0000256" key="9">
    <source>
        <dbReference type="SAM" id="Phobius"/>
    </source>
</evidence>
<dbReference type="PANTHER" id="PTHR43394:SF1">
    <property type="entry name" value="ATP-BINDING CASSETTE SUB-FAMILY B MEMBER 10, MITOCHONDRIAL"/>
    <property type="match status" value="1"/>
</dbReference>
<dbReference type="Gene3D" id="3.40.50.300">
    <property type="entry name" value="P-loop containing nucleotide triphosphate hydrolases"/>
    <property type="match status" value="1"/>
</dbReference>
<dbReference type="GeneID" id="93479481"/>
<gene>
    <name evidence="12" type="ORF">V6668_28410</name>
</gene>
<dbReference type="SUPFAM" id="SSF90123">
    <property type="entry name" value="ABC transporter transmembrane region"/>
    <property type="match status" value="1"/>
</dbReference>
<comment type="subcellular location">
    <subcellularLocation>
        <location evidence="1">Cell membrane</location>
        <topology evidence="1">Multi-pass membrane protein</topology>
    </subcellularLocation>
</comment>
<feature type="transmembrane region" description="Helical" evidence="9">
    <location>
        <begin position="269"/>
        <end position="296"/>
    </location>
</feature>
<dbReference type="PROSITE" id="PS50929">
    <property type="entry name" value="ABC_TM1F"/>
    <property type="match status" value="1"/>
</dbReference>
<evidence type="ECO:0000256" key="5">
    <source>
        <dbReference type="ARBA" id="ARBA00022741"/>
    </source>
</evidence>
<keyword evidence="7 9" id="KW-1133">Transmembrane helix</keyword>
<dbReference type="InterPro" id="IPR003593">
    <property type="entry name" value="AAA+_ATPase"/>
</dbReference>
<dbReference type="GO" id="GO:0005524">
    <property type="term" value="F:ATP binding"/>
    <property type="evidence" value="ECO:0007669"/>
    <property type="project" value="UniProtKB-KW"/>
</dbReference>
<sequence>MMKLFRMLKPYQIPIIFILVLVLFQSLAELYLPTLMADIVNDGIIKGDIPYIWQIGGWMLVIAIGGTACSVIASYLSSRTAGGFAKQLRSRVFRHVENFSLQEFDKMGTASLITRTTNDITQVQNVLTMMLRMMIMAPLMCIGGIFMAVSQDAKLSTIFLVVLPVLGGAIALIGAKGLPLFKTIQKKLDRLNLVLREQLTGIRVVRSFNRGEHEKVRFNGANTELRDSSIKVNVLMATIMPVMMLVMNFSMIAILYFGGMRIDTGNMNIGALIAFIQYAMQIMFSLIMVSMIFVMIPRASASAERINEVLDMQPDLSNPEQPRGMKSMQGMIEFDNVTFRYPGAENPALSNISFTARSGETTAIIGGTGSGKSTLLSLIPRFYDVTEGSVRVNGTDVREIRQEDLRAKIGFVPQKAVLFTGTITENIRHGKDDATMDEVVHAARTAQAENFITEMKEGYDSLIAQGGNNVSGGQKQRLSIARALVRRPEVYIFDDSFSALDFKTDAKLRAALKSETTEAAVLIVAQRVSTVMDADRILVMDEGRIVGSGTHKELLEHNEVYREIVSSQLTEEEIA</sequence>
<dbReference type="Proteomes" id="UP001364764">
    <property type="component" value="Chromosome"/>
</dbReference>
<keyword evidence="2" id="KW-0813">Transport</keyword>
<dbReference type="FunFam" id="1.20.1560.10:FF:000040">
    <property type="entry name" value="Multidrug ABC transporter ATP-binding protein"/>
    <property type="match status" value="1"/>
</dbReference>
<evidence type="ECO:0000256" key="2">
    <source>
        <dbReference type="ARBA" id="ARBA00022448"/>
    </source>
</evidence>
<dbReference type="Pfam" id="PF00005">
    <property type="entry name" value="ABC_tran"/>
    <property type="match status" value="1"/>
</dbReference>